<dbReference type="PANTHER" id="PTHR47706">
    <property type="entry name" value="NMRA-LIKE FAMILY PROTEIN"/>
    <property type="match status" value="1"/>
</dbReference>
<gene>
    <name evidence="5" type="ORF">D6D24_08049</name>
</gene>
<dbReference type="PANTHER" id="PTHR47706:SF4">
    <property type="entry name" value="NMRA-LIKE DOMAIN-CONTAINING PROTEIN"/>
    <property type="match status" value="1"/>
</dbReference>
<feature type="non-terminal residue" evidence="5">
    <location>
        <position position="1"/>
    </location>
</feature>
<evidence type="ECO:0000313" key="5">
    <source>
        <dbReference type="EMBL" id="THW10330.1"/>
    </source>
</evidence>
<feature type="domain" description="NAD-dependent epimerase/dehydratase" evidence="4">
    <location>
        <begin position="9"/>
        <end position="85"/>
    </location>
</feature>
<dbReference type="InterPro" id="IPR036291">
    <property type="entry name" value="NAD(P)-bd_dom_sf"/>
</dbReference>
<sequence length="329" mass="36777">TLQITKFAIAGGRGHLGATIAEILTDDSRHEYIVLSRGAPKNEKEVQVDYDDISAVTAVLEKHEIHTVISTMLVISEPAAKSETNLVKAAAASKFTERFVQSIWGAPAPAEAAAYMPHIPLRQGVQDELRKTNLEWTQVHNGYFMDYYGLPHLKSHLTPPPFAIDIDNKAATIPGSGDDKMVFTYTYDVARFVAEVLTLPKWDEITTIVGDRVTLNEFVQLAEEARGTPVSSSMLYDTTLTTLPPGTKFNVVYDDMDKLKTFQTSELPSHASIYPYFPKEKLQYMFAAFGMWVVGGYFNLPEIKAINHKFPNVKPLSVKQMLETSWQNK</sequence>
<evidence type="ECO:0000256" key="2">
    <source>
        <dbReference type="ARBA" id="ARBA00022857"/>
    </source>
</evidence>
<proteinExistence type="inferred from homology"/>
<dbReference type="EMBL" id="QZAJ01000430">
    <property type="protein sequence ID" value="THW10330.1"/>
    <property type="molecule type" value="Genomic_DNA"/>
</dbReference>
<keyword evidence="2" id="KW-0521">NADP</keyword>
<organism evidence="5 6">
    <name type="scientific">Aureobasidium pullulans</name>
    <name type="common">Black yeast</name>
    <name type="synonym">Pullularia pullulans</name>
    <dbReference type="NCBI Taxonomy" id="5580"/>
    <lineage>
        <taxon>Eukaryota</taxon>
        <taxon>Fungi</taxon>
        <taxon>Dikarya</taxon>
        <taxon>Ascomycota</taxon>
        <taxon>Pezizomycotina</taxon>
        <taxon>Dothideomycetes</taxon>
        <taxon>Dothideomycetidae</taxon>
        <taxon>Dothideales</taxon>
        <taxon>Saccotheciaceae</taxon>
        <taxon>Aureobasidium</taxon>
    </lineage>
</organism>
<dbReference type="InterPro" id="IPR001509">
    <property type="entry name" value="Epimerase_deHydtase"/>
</dbReference>
<dbReference type="Pfam" id="PF01370">
    <property type="entry name" value="Epimerase"/>
    <property type="match status" value="1"/>
</dbReference>
<dbReference type="AlphaFoldDB" id="A0A4S8VIW4"/>
<name>A0A4S8VIW4_AURPU</name>
<dbReference type="GO" id="GO:0016491">
    <property type="term" value="F:oxidoreductase activity"/>
    <property type="evidence" value="ECO:0007669"/>
    <property type="project" value="UniProtKB-KW"/>
</dbReference>
<dbReference type="Proteomes" id="UP000308014">
    <property type="component" value="Unassembled WGS sequence"/>
</dbReference>
<evidence type="ECO:0000259" key="4">
    <source>
        <dbReference type="Pfam" id="PF01370"/>
    </source>
</evidence>
<dbReference type="InterPro" id="IPR051609">
    <property type="entry name" value="NmrA/Isoflavone_reductase-like"/>
</dbReference>
<keyword evidence="3" id="KW-0560">Oxidoreductase</keyword>
<dbReference type="Gene3D" id="3.40.50.720">
    <property type="entry name" value="NAD(P)-binding Rossmann-like Domain"/>
    <property type="match status" value="1"/>
</dbReference>
<comment type="caution">
    <text evidence="5">The sequence shown here is derived from an EMBL/GenBank/DDBJ whole genome shotgun (WGS) entry which is preliminary data.</text>
</comment>
<comment type="similarity">
    <text evidence="1">Belongs to the NmrA-type oxidoreductase family. Isoflavone reductase subfamily.</text>
</comment>
<accession>A0A4S8VIW4</accession>
<evidence type="ECO:0000256" key="1">
    <source>
        <dbReference type="ARBA" id="ARBA00005725"/>
    </source>
</evidence>
<reference evidence="5 6" key="1">
    <citation type="submission" date="2018-10" db="EMBL/GenBank/DDBJ databases">
        <title>Fifty Aureobasidium pullulans genomes reveal a recombining polyextremotolerant generalist.</title>
        <authorList>
            <person name="Gostincar C."/>
            <person name="Turk M."/>
            <person name="Zajc J."/>
            <person name="Gunde-Cimerman N."/>
        </authorList>
    </citation>
    <scope>NUCLEOTIDE SEQUENCE [LARGE SCALE GENOMIC DNA]</scope>
    <source>
        <strain evidence="5 6">EXF-11318</strain>
    </source>
</reference>
<evidence type="ECO:0000256" key="3">
    <source>
        <dbReference type="ARBA" id="ARBA00023002"/>
    </source>
</evidence>
<dbReference type="SUPFAM" id="SSF51735">
    <property type="entry name" value="NAD(P)-binding Rossmann-fold domains"/>
    <property type="match status" value="1"/>
</dbReference>
<evidence type="ECO:0000313" key="6">
    <source>
        <dbReference type="Proteomes" id="UP000308014"/>
    </source>
</evidence>
<protein>
    <recommendedName>
        <fullName evidence="4">NAD-dependent epimerase/dehydratase domain-containing protein</fullName>
    </recommendedName>
</protein>